<protein>
    <submittedName>
        <fullName evidence="1">Uncharacterized protein</fullName>
    </submittedName>
</protein>
<accession>A0A834T747</accession>
<reference evidence="1" key="1">
    <citation type="submission" date="2020-09" db="EMBL/GenBank/DDBJ databases">
        <title>Genome-Enabled Discovery of Anthraquinone Biosynthesis in Senna tora.</title>
        <authorList>
            <person name="Kang S.-H."/>
            <person name="Pandey R.P."/>
            <person name="Lee C.-M."/>
            <person name="Sim J.-S."/>
            <person name="Jeong J.-T."/>
            <person name="Choi B.-S."/>
            <person name="Jung M."/>
            <person name="Ginzburg D."/>
            <person name="Zhao K."/>
            <person name="Won S.Y."/>
            <person name="Oh T.-J."/>
            <person name="Yu Y."/>
            <person name="Kim N.-H."/>
            <person name="Lee O.R."/>
            <person name="Lee T.-H."/>
            <person name="Bashyal P."/>
            <person name="Kim T.-S."/>
            <person name="Lee W.-H."/>
            <person name="Kawkins C."/>
            <person name="Kim C.-K."/>
            <person name="Kim J.S."/>
            <person name="Ahn B.O."/>
            <person name="Rhee S.Y."/>
            <person name="Sohng J.K."/>
        </authorList>
    </citation>
    <scope>NUCLEOTIDE SEQUENCE</scope>
    <source>
        <tissue evidence="1">Leaf</tissue>
    </source>
</reference>
<dbReference type="EMBL" id="JAAIUW010000009">
    <property type="protein sequence ID" value="KAF7816266.1"/>
    <property type="molecule type" value="Genomic_DNA"/>
</dbReference>
<evidence type="ECO:0000313" key="1">
    <source>
        <dbReference type="EMBL" id="KAF7816266.1"/>
    </source>
</evidence>
<dbReference type="Proteomes" id="UP000634136">
    <property type="component" value="Unassembled WGS sequence"/>
</dbReference>
<keyword evidence="2" id="KW-1185">Reference proteome</keyword>
<sequence>MAQMYGNGGDEIETVRRVELAHIGKSLKSSLRRQGSSNRSSRENTVDWGVEGIRKVIMKYERKLLF</sequence>
<name>A0A834T747_9FABA</name>
<comment type="caution">
    <text evidence="1">The sequence shown here is derived from an EMBL/GenBank/DDBJ whole genome shotgun (WGS) entry which is preliminary data.</text>
</comment>
<dbReference type="AlphaFoldDB" id="A0A834T747"/>
<organism evidence="1 2">
    <name type="scientific">Senna tora</name>
    <dbReference type="NCBI Taxonomy" id="362788"/>
    <lineage>
        <taxon>Eukaryota</taxon>
        <taxon>Viridiplantae</taxon>
        <taxon>Streptophyta</taxon>
        <taxon>Embryophyta</taxon>
        <taxon>Tracheophyta</taxon>
        <taxon>Spermatophyta</taxon>
        <taxon>Magnoliopsida</taxon>
        <taxon>eudicotyledons</taxon>
        <taxon>Gunneridae</taxon>
        <taxon>Pentapetalae</taxon>
        <taxon>rosids</taxon>
        <taxon>fabids</taxon>
        <taxon>Fabales</taxon>
        <taxon>Fabaceae</taxon>
        <taxon>Caesalpinioideae</taxon>
        <taxon>Cassia clade</taxon>
        <taxon>Senna</taxon>
    </lineage>
</organism>
<proteinExistence type="predicted"/>
<evidence type="ECO:0000313" key="2">
    <source>
        <dbReference type="Proteomes" id="UP000634136"/>
    </source>
</evidence>
<gene>
    <name evidence="1" type="ORF">G2W53_030235</name>
</gene>